<feature type="region of interest" description="Disordered" evidence="4">
    <location>
        <begin position="1"/>
        <end position="65"/>
    </location>
</feature>
<evidence type="ECO:0000256" key="1">
    <source>
        <dbReference type="ARBA" id="ARBA00022741"/>
    </source>
</evidence>
<feature type="domain" description="Helicase ATP-binding" evidence="5">
    <location>
        <begin position="305"/>
        <end position="538"/>
    </location>
</feature>
<dbReference type="Pfam" id="PF00176">
    <property type="entry name" value="SNF2-rel_dom"/>
    <property type="match status" value="1"/>
</dbReference>
<evidence type="ECO:0000259" key="5">
    <source>
        <dbReference type="SMART" id="SM00487"/>
    </source>
</evidence>
<dbReference type="PANTHER" id="PTHR45626:SF16">
    <property type="entry name" value="ATP-DEPENDENT HELICASE ULS1"/>
    <property type="match status" value="1"/>
</dbReference>
<proteinExistence type="predicted"/>
<evidence type="ECO:0000313" key="6">
    <source>
        <dbReference type="EMBL" id="PSR76193.1"/>
    </source>
</evidence>
<dbReference type="EMBL" id="MLYV02000859">
    <property type="protein sequence ID" value="PSR76193.1"/>
    <property type="molecule type" value="Genomic_DNA"/>
</dbReference>
<dbReference type="PANTHER" id="PTHR45626">
    <property type="entry name" value="TRANSCRIPTION TERMINATION FACTOR 2-RELATED"/>
    <property type="match status" value="1"/>
</dbReference>
<dbReference type="InterPro" id="IPR038718">
    <property type="entry name" value="SNF2-like_sf"/>
</dbReference>
<dbReference type="Proteomes" id="UP000186601">
    <property type="component" value="Unassembled WGS sequence"/>
</dbReference>
<dbReference type="GO" id="GO:0005737">
    <property type="term" value="C:cytoplasm"/>
    <property type="evidence" value="ECO:0007669"/>
    <property type="project" value="TreeGrafter"/>
</dbReference>
<keyword evidence="3" id="KW-0067">ATP-binding</keyword>
<dbReference type="GO" id="GO:0000724">
    <property type="term" value="P:double-strand break repair via homologous recombination"/>
    <property type="evidence" value="ECO:0007669"/>
    <property type="project" value="TreeGrafter"/>
</dbReference>
<dbReference type="SUPFAM" id="SSF52540">
    <property type="entry name" value="P-loop containing nucleoside triphosphate hydrolases"/>
    <property type="match status" value="1"/>
</dbReference>
<dbReference type="InterPro" id="IPR000330">
    <property type="entry name" value="SNF2_N"/>
</dbReference>
<evidence type="ECO:0000256" key="3">
    <source>
        <dbReference type="ARBA" id="ARBA00022840"/>
    </source>
</evidence>
<keyword evidence="7" id="KW-1185">Reference proteome</keyword>
<sequence length="621" mass="69125">MKRSSDVTSPNAKREYVEPTIPAREESLPVAKKLEAPKIPFGVNNRDNAPHEPKPSGVQDSAEDTRTRLKGIQTQISHLQVILSNAERKMNKSRADITRIVRLRKEMHDLKGQKDMYNAALPFVNGPLSRGASLSGHPRSGVASTSAVQLPPTFFGRQVTPANATATFGPLPAPCINSARPHSLPPVKMETAHSVASGSNAQLTATAVKTDMDESGNPAFDFGATNGTAVPMEYDHPQDDRRFDTDGDFYGRGKDLFVGPVAKADDIDKFLISAGNSESFDGNASLDKALLKLGLKDLYQPLPGMEVALMPHQAIGVSWMIEKEKSSSMGGCLADEMGLGKASPIFLFPIALIATNRSQNPLGKSNLIVAPVALLEQWQQEIELKTNLGLSCLIYHGEVLSTSSVLTVLIKTPVSIGYNKPKRLEDIRRYDVVLTTFQTLANEWPDDEEVERREKRQKKRKARTSNGFVVTDDSEDETSPLKKKARRSWTSRAVTALSAIYRWCLTGTPIINGLQDAYGFIRFLRVRPWYDWKPFNEHIVLREKKQPDLATRRLQAIFASILLRRKKDSLLDGQRLIELPIKEVVLVKLQFTPEEREIYKMVEERSQAIFNKFLRAGTVLK</sequence>
<keyword evidence="1" id="KW-0547">Nucleotide-binding</keyword>
<dbReference type="GO" id="GO:0005524">
    <property type="term" value="F:ATP binding"/>
    <property type="evidence" value="ECO:0007669"/>
    <property type="project" value="UniProtKB-KW"/>
</dbReference>
<name>A0A2R6NT64_9APHY</name>
<feature type="compositionally biased region" description="Basic and acidic residues" evidence="4">
    <location>
        <begin position="12"/>
        <end position="36"/>
    </location>
</feature>
<dbReference type="OrthoDB" id="423559at2759"/>
<keyword evidence="2" id="KW-0378">Hydrolase</keyword>
<dbReference type="SMART" id="SM00487">
    <property type="entry name" value="DEXDc"/>
    <property type="match status" value="1"/>
</dbReference>
<dbReference type="CDD" id="cd18008">
    <property type="entry name" value="DEXDc_SHPRH-like"/>
    <property type="match status" value="1"/>
</dbReference>
<protein>
    <recommendedName>
        <fullName evidence="5">Helicase ATP-binding domain-containing protein</fullName>
    </recommendedName>
</protein>
<organism evidence="6 7">
    <name type="scientific">Hermanssonia centrifuga</name>
    <dbReference type="NCBI Taxonomy" id="98765"/>
    <lineage>
        <taxon>Eukaryota</taxon>
        <taxon>Fungi</taxon>
        <taxon>Dikarya</taxon>
        <taxon>Basidiomycota</taxon>
        <taxon>Agaricomycotina</taxon>
        <taxon>Agaricomycetes</taxon>
        <taxon>Polyporales</taxon>
        <taxon>Meruliaceae</taxon>
        <taxon>Hermanssonia</taxon>
    </lineage>
</organism>
<gene>
    <name evidence="6" type="ORF">PHLCEN_2v8616</name>
</gene>
<dbReference type="InterPro" id="IPR050628">
    <property type="entry name" value="SNF2_RAD54_helicase_TF"/>
</dbReference>
<dbReference type="InterPro" id="IPR027417">
    <property type="entry name" value="P-loop_NTPase"/>
</dbReference>
<comment type="caution">
    <text evidence="6">The sequence shown here is derived from an EMBL/GenBank/DDBJ whole genome shotgun (WGS) entry which is preliminary data.</text>
</comment>
<dbReference type="AlphaFoldDB" id="A0A2R6NT64"/>
<dbReference type="GO" id="GO:0016787">
    <property type="term" value="F:hydrolase activity"/>
    <property type="evidence" value="ECO:0007669"/>
    <property type="project" value="UniProtKB-KW"/>
</dbReference>
<feature type="compositionally biased region" description="Polar residues" evidence="4">
    <location>
        <begin position="1"/>
        <end position="11"/>
    </location>
</feature>
<dbReference type="STRING" id="98765.A0A2R6NT64"/>
<evidence type="ECO:0000313" key="7">
    <source>
        <dbReference type="Proteomes" id="UP000186601"/>
    </source>
</evidence>
<accession>A0A2R6NT64</accession>
<evidence type="ECO:0000256" key="4">
    <source>
        <dbReference type="SAM" id="MobiDB-lite"/>
    </source>
</evidence>
<evidence type="ECO:0000256" key="2">
    <source>
        <dbReference type="ARBA" id="ARBA00022801"/>
    </source>
</evidence>
<dbReference type="InterPro" id="IPR014001">
    <property type="entry name" value="Helicase_ATP-bd"/>
</dbReference>
<feature type="region of interest" description="Disordered" evidence="4">
    <location>
        <begin position="449"/>
        <end position="475"/>
    </location>
</feature>
<dbReference type="Gene3D" id="3.40.50.10810">
    <property type="entry name" value="Tandem AAA-ATPase domain"/>
    <property type="match status" value="1"/>
</dbReference>
<dbReference type="GO" id="GO:0005634">
    <property type="term" value="C:nucleus"/>
    <property type="evidence" value="ECO:0007669"/>
    <property type="project" value="TreeGrafter"/>
</dbReference>
<dbReference type="GO" id="GO:0008094">
    <property type="term" value="F:ATP-dependent activity, acting on DNA"/>
    <property type="evidence" value="ECO:0007669"/>
    <property type="project" value="TreeGrafter"/>
</dbReference>
<reference evidence="6 7" key="1">
    <citation type="submission" date="2018-02" db="EMBL/GenBank/DDBJ databases">
        <title>Genome sequence of the basidiomycete white-rot fungus Phlebia centrifuga.</title>
        <authorList>
            <person name="Granchi Z."/>
            <person name="Peng M."/>
            <person name="de Vries R.P."/>
            <person name="Hilden K."/>
            <person name="Makela M.R."/>
            <person name="Grigoriev I."/>
            <person name="Riley R."/>
        </authorList>
    </citation>
    <scope>NUCLEOTIDE SEQUENCE [LARGE SCALE GENOMIC DNA]</scope>
    <source>
        <strain evidence="6 7">FBCC195</strain>
    </source>
</reference>